<dbReference type="InterPro" id="IPR045062">
    <property type="entry name" value="Cyt_c_biogenesis_CcsA/CcmC"/>
</dbReference>
<evidence type="ECO:0000256" key="2">
    <source>
        <dbReference type="ARBA" id="ARBA00022692"/>
    </source>
</evidence>
<feature type="transmembrane region" description="Helical" evidence="6">
    <location>
        <begin position="1000"/>
        <end position="1022"/>
    </location>
</feature>
<feature type="domain" description="ResB-like" evidence="8">
    <location>
        <begin position="354"/>
        <end position="426"/>
    </location>
</feature>
<feature type="transmembrane region" description="Helical" evidence="6">
    <location>
        <begin position="970"/>
        <end position="988"/>
    </location>
</feature>
<feature type="transmembrane region" description="Helical" evidence="6">
    <location>
        <begin position="78"/>
        <end position="98"/>
    </location>
</feature>
<feature type="transmembrane region" description="Helical" evidence="6">
    <location>
        <begin position="845"/>
        <end position="864"/>
    </location>
</feature>
<evidence type="ECO:0000256" key="5">
    <source>
        <dbReference type="ARBA" id="ARBA00023136"/>
    </source>
</evidence>
<keyword evidence="5 6" id="KW-0472">Membrane</keyword>
<keyword evidence="3" id="KW-0201">Cytochrome c-type biogenesis</keyword>
<dbReference type="Pfam" id="PF05140">
    <property type="entry name" value="ResB"/>
    <property type="match status" value="1"/>
</dbReference>
<evidence type="ECO:0000259" key="7">
    <source>
        <dbReference type="Pfam" id="PF01578"/>
    </source>
</evidence>
<dbReference type="InterPro" id="IPR007816">
    <property type="entry name" value="ResB-like_domain"/>
</dbReference>
<proteinExistence type="predicted"/>
<protein>
    <recommendedName>
        <fullName evidence="11">Cytochrome C biogenesis protein</fullName>
    </recommendedName>
</protein>
<reference evidence="9 10" key="1">
    <citation type="submission" date="2019-07" db="EMBL/GenBank/DDBJ databases">
        <authorList>
            <person name="Huq M.A."/>
        </authorList>
    </citation>
    <scope>NUCLEOTIDE SEQUENCE [LARGE SCALE GENOMIC DNA]</scope>
    <source>
        <strain evidence="9 10">MAH-3</strain>
    </source>
</reference>
<dbReference type="GO" id="GO:0005886">
    <property type="term" value="C:plasma membrane"/>
    <property type="evidence" value="ECO:0007669"/>
    <property type="project" value="TreeGrafter"/>
</dbReference>
<dbReference type="Pfam" id="PF01578">
    <property type="entry name" value="Cytochrom_C_asm"/>
    <property type="match status" value="1"/>
</dbReference>
<dbReference type="GO" id="GO:0017004">
    <property type="term" value="P:cytochrome complex assembly"/>
    <property type="evidence" value="ECO:0007669"/>
    <property type="project" value="UniProtKB-KW"/>
</dbReference>
<dbReference type="InterPro" id="IPR002541">
    <property type="entry name" value="Cyt_c_assembly"/>
</dbReference>
<keyword evidence="4 6" id="KW-1133">Transmembrane helix</keyword>
<dbReference type="EMBL" id="VLPL01000005">
    <property type="protein sequence ID" value="TSJ42355.1"/>
    <property type="molecule type" value="Genomic_DNA"/>
</dbReference>
<feature type="transmembrane region" description="Helical" evidence="6">
    <location>
        <begin position="925"/>
        <end position="950"/>
    </location>
</feature>
<feature type="transmembrane region" description="Helical" evidence="6">
    <location>
        <begin position="822"/>
        <end position="840"/>
    </location>
</feature>
<comment type="caution">
    <text evidence="9">The sequence shown here is derived from an EMBL/GenBank/DDBJ whole genome shotgun (WGS) entry which is preliminary data.</text>
</comment>
<evidence type="ECO:0000259" key="8">
    <source>
        <dbReference type="Pfam" id="PF05140"/>
    </source>
</evidence>
<evidence type="ECO:0000256" key="4">
    <source>
        <dbReference type="ARBA" id="ARBA00022989"/>
    </source>
</evidence>
<evidence type="ECO:0000256" key="6">
    <source>
        <dbReference type="SAM" id="Phobius"/>
    </source>
</evidence>
<evidence type="ECO:0000256" key="1">
    <source>
        <dbReference type="ARBA" id="ARBA00004141"/>
    </source>
</evidence>
<evidence type="ECO:0000313" key="9">
    <source>
        <dbReference type="EMBL" id="TSJ42355.1"/>
    </source>
</evidence>
<name>A0A556MR45_9FLAO</name>
<dbReference type="GO" id="GO:0020037">
    <property type="term" value="F:heme binding"/>
    <property type="evidence" value="ECO:0007669"/>
    <property type="project" value="InterPro"/>
</dbReference>
<keyword evidence="2 6" id="KW-0812">Transmembrane</keyword>
<sequence>MEKLAKALFSMRAMAMGLFIFLSAIAIATFIESYENTQAAKLWIYNAKWFEILLAFLCVNLVANIFRYEMWKREKIAVLLFHLSFIVIIIGAWVTRYISYEGMMMIREDASSNIVYTSDPYLWVNVNDGKEFQLTHDVKTFLAESYPFNSANLDIEFPKHKTPISIEYVDFKSKQIDTIEINPKYKSSALDIVTDGMKSNYLIDNEIFNLNGVPVAFSPNLVNGVNIYRKNDTLRLKPNMPLQYIPMKEMQKARQSGIAPPDSAFVQVAPGEEVVFATTTLYQIAGQQFVFKQEIPNVGKKLIPSGRRDVGSDYLTVKVTDGPHSKIVRLRGGAKEIGESAYFEMNGLNYRLEYGMKRITIPFYMKCNDFILDRYPGSDMPSSYASDLQVLDTANNEFGTKRVFMNHVLDYGGYRFFQSSYDADEQGTILSVNHDFWGTNITYFGYLMMFIGMVFSLFAPSSRFRELIGVLKKSHAKSVIALLVTLFSAAVYAQDSSGHVHDHEHTHQHDQAIPAAPVKPVVYFISEDQSDELATLLVQDNRGRIIPMHTMCDQLLSKLYRSNTYEGRNAVQTVISMHMYPDYWLDQKVILVPSALFDKYNLTKYVSFRELTDETGNFKWIDDYNAALQKPEGQQSEAQKKLIKLGEKYQVLLGIVNWNYMKIIPMKGDKANRWFMPFNQELMMHDSVSSRLALSYISSLNDAAKSNTNFSKSTKLLNDLKKMQRSIAPVSILPSESHVKMEVSYNKMGIFKNSGNSYILFSLILLIIFFIRVFFNPSEKSDRRYSIAGKVIFALMGIIFLYHGAGLFMRSMISGHAPWSDGYEAMVFIAWVIVLAGFIFSRTSVVILAAAALLAWFFIFVSQLNLLDPEITPLQPVLKSYWLMIHVAIITSSYGFLGLGFIISFVNIILYLTRSSKNGKEVTKNITVLTAVSEMTITIGLFMLTIGTFLGGIWANESWGRYWGWDPKETWALVSVLVYAIILHFRYIPGLKGKFAFNAAAMWGYAAILFTFFGVNFILVGLHSYANGDGSVNLPGYVWLTIAIFLVLTIVAGVRNKKYLQTQRELL</sequence>
<feature type="domain" description="Cytochrome c assembly protein" evidence="7">
    <location>
        <begin position="819"/>
        <end position="1023"/>
    </location>
</feature>
<evidence type="ECO:0000313" key="10">
    <source>
        <dbReference type="Proteomes" id="UP000316008"/>
    </source>
</evidence>
<dbReference type="Proteomes" id="UP000316008">
    <property type="component" value="Unassembled WGS sequence"/>
</dbReference>
<dbReference type="PANTHER" id="PTHR30071:SF1">
    <property type="entry name" value="CYTOCHROME B_B6 PROTEIN-RELATED"/>
    <property type="match status" value="1"/>
</dbReference>
<dbReference type="PANTHER" id="PTHR30071">
    <property type="entry name" value="HEME EXPORTER PROTEIN C"/>
    <property type="match status" value="1"/>
</dbReference>
<comment type="subcellular location">
    <subcellularLocation>
        <location evidence="1">Membrane</location>
        <topology evidence="1">Multi-pass membrane protein</topology>
    </subcellularLocation>
</comment>
<gene>
    <name evidence="9" type="ORF">FO442_11345</name>
</gene>
<feature type="transmembrane region" description="Helical" evidence="6">
    <location>
        <begin position="49"/>
        <end position="66"/>
    </location>
</feature>
<dbReference type="AlphaFoldDB" id="A0A556MR45"/>
<feature type="transmembrane region" description="Helical" evidence="6">
    <location>
        <begin position="884"/>
        <end position="913"/>
    </location>
</feature>
<feature type="transmembrane region" description="Helical" evidence="6">
    <location>
        <begin position="757"/>
        <end position="775"/>
    </location>
</feature>
<feature type="transmembrane region" description="Helical" evidence="6">
    <location>
        <begin position="1034"/>
        <end position="1054"/>
    </location>
</feature>
<dbReference type="OrthoDB" id="9814290at2"/>
<evidence type="ECO:0008006" key="11">
    <source>
        <dbReference type="Google" id="ProtNLM"/>
    </source>
</evidence>
<keyword evidence="10" id="KW-1185">Reference proteome</keyword>
<accession>A0A556MR45</accession>
<feature type="transmembrane region" description="Helical" evidence="6">
    <location>
        <begin position="787"/>
        <end position="810"/>
    </location>
</feature>
<dbReference type="RefSeq" id="WP_144333310.1">
    <property type="nucleotide sequence ID" value="NZ_VLPL01000005.1"/>
</dbReference>
<organism evidence="9 10">
    <name type="scientific">Fluviicola chungangensis</name>
    <dbReference type="NCBI Taxonomy" id="2597671"/>
    <lineage>
        <taxon>Bacteria</taxon>
        <taxon>Pseudomonadati</taxon>
        <taxon>Bacteroidota</taxon>
        <taxon>Flavobacteriia</taxon>
        <taxon>Flavobacteriales</taxon>
        <taxon>Crocinitomicaceae</taxon>
        <taxon>Fluviicola</taxon>
    </lineage>
</organism>
<evidence type="ECO:0000256" key="3">
    <source>
        <dbReference type="ARBA" id="ARBA00022748"/>
    </source>
</evidence>